<evidence type="ECO:0000259" key="1">
    <source>
        <dbReference type="Pfam" id="PF08268"/>
    </source>
</evidence>
<accession>A0AAW2PG29</accession>
<organism evidence="2">
    <name type="scientific">Sesamum angustifolium</name>
    <dbReference type="NCBI Taxonomy" id="2727405"/>
    <lineage>
        <taxon>Eukaryota</taxon>
        <taxon>Viridiplantae</taxon>
        <taxon>Streptophyta</taxon>
        <taxon>Embryophyta</taxon>
        <taxon>Tracheophyta</taxon>
        <taxon>Spermatophyta</taxon>
        <taxon>Magnoliopsida</taxon>
        <taxon>eudicotyledons</taxon>
        <taxon>Gunneridae</taxon>
        <taxon>Pentapetalae</taxon>
        <taxon>asterids</taxon>
        <taxon>lamiids</taxon>
        <taxon>Lamiales</taxon>
        <taxon>Pedaliaceae</taxon>
        <taxon>Sesamum</taxon>
    </lineage>
</organism>
<proteinExistence type="predicted"/>
<dbReference type="SUPFAM" id="SSF50965">
    <property type="entry name" value="Galactose oxidase, central domain"/>
    <property type="match status" value="1"/>
</dbReference>
<dbReference type="Pfam" id="PF08268">
    <property type="entry name" value="FBA_3"/>
    <property type="match status" value="1"/>
</dbReference>
<dbReference type="InterPro" id="IPR050796">
    <property type="entry name" value="SCF_F-box_component"/>
</dbReference>
<dbReference type="EMBL" id="JACGWK010000005">
    <property type="protein sequence ID" value="KAL0353591.1"/>
    <property type="molecule type" value="Genomic_DNA"/>
</dbReference>
<reference evidence="2" key="2">
    <citation type="journal article" date="2024" name="Plant">
        <title>Genomic evolution and insights into agronomic trait innovations of Sesamum species.</title>
        <authorList>
            <person name="Miao H."/>
            <person name="Wang L."/>
            <person name="Qu L."/>
            <person name="Liu H."/>
            <person name="Sun Y."/>
            <person name="Le M."/>
            <person name="Wang Q."/>
            <person name="Wei S."/>
            <person name="Zheng Y."/>
            <person name="Lin W."/>
            <person name="Duan Y."/>
            <person name="Cao H."/>
            <person name="Xiong S."/>
            <person name="Wang X."/>
            <person name="Wei L."/>
            <person name="Li C."/>
            <person name="Ma Q."/>
            <person name="Ju M."/>
            <person name="Zhao R."/>
            <person name="Li G."/>
            <person name="Mu C."/>
            <person name="Tian Q."/>
            <person name="Mei H."/>
            <person name="Zhang T."/>
            <person name="Gao T."/>
            <person name="Zhang H."/>
        </authorList>
    </citation>
    <scope>NUCLEOTIDE SEQUENCE</scope>
    <source>
        <strain evidence="2">G01</strain>
    </source>
</reference>
<dbReference type="InterPro" id="IPR017451">
    <property type="entry name" value="F-box-assoc_interact_dom"/>
</dbReference>
<dbReference type="InterPro" id="IPR013187">
    <property type="entry name" value="F-box-assoc_dom_typ3"/>
</dbReference>
<dbReference type="AlphaFoldDB" id="A0AAW2PG29"/>
<sequence length="442" mass="49405">MSQGGGNQARLSCDDGHNIGYIEGIMATILSKLPVTSVLKFKAVCKFWDKLISDQQFAQLQFGSFPKDPKLLLYVCGNNTGGRSKLYLMERNGRLSKPYVMDRSGKIRPYLTFPNLDRSNSLQLISCFNGLLCCTRSVGTEDLDIQICNPATREVLEVPKGSPSAETPSIGVVYDPDTNKYKILCFVSAASESEVNTCKCEIYTPEGGDWSSIPDIVQGPVANPACPSFPTHACAGGRMYWLVWSKEDREVPDYILSIDMNNTITRVELPEGPDDPDEFNVFTFLVDYEGRLALVCVDDDETYVDIWSLIDPSDSTWVLEGCAELQIDGFLEGINSIVSVEKELLFIIKPGFGTSFGFHFLNLADWTWRTPIRRKFRIGSSEPVAFRYTESLLRYAVKIDGGEWLMGLGQLVQSDKEEAGLGLLIFGLRWRSDSKFEMFGFD</sequence>
<dbReference type="NCBIfam" id="TIGR01640">
    <property type="entry name" value="F_box_assoc_1"/>
    <property type="match status" value="1"/>
</dbReference>
<protein>
    <recommendedName>
        <fullName evidence="1">F-box associated beta-propeller type 3 domain-containing protein</fullName>
    </recommendedName>
</protein>
<gene>
    <name evidence="2" type="ORF">Sangu_0940400</name>
</gene>
<dbReference type="PANTHER" id="PTHR31672">
    <property type="entry name" value="BNACNNG10540D PROTEIN"/>
    <property type="match status" value="1"/>
</dbReference>
<reference evidence="2" key="1">
    <citation type="submission" date="2020-06" db="EMBL/GenBank/DDBJ databases">
        <authorList>
            <person name="Li T."/>
            <person name="Hu X."/>
            <person name="Zhang T."/>
            <person name="Song X."/>
            <person name="Zhang H."/>
            <person name="Dai N."/>
            <person name="Sheng W."/>
            <person name="Hou X."/>
            <person name="Wei L."/>
        </authorList>
    </citation>
    <scope>NUCLEOTIDE SEQUENCE</scope>
    <source>
        <strain evidence="2">G01</strain>
        <tissue evidence="2">Leaf</tissue>
    </source>
</reference>
<dbReference type="InterPro" id="IPR036047">
    <property type="entry name" value="F-box-like_dom_sf"/>
</dbReference>
<dbReference type="SUPFAM" id="SSF81383">
    <property type="entry name" value="F-box domain"/>
    <property type="match status" value="1"/>
</dbReference>
<comment type="caution">
    <text evidence="2">The sequence shown here is derived from an EMBL/GenBank/DDBJ whole genome shotgun (WGS) entry which is preliminary data.</text>
</comment>
<dbReference type="InterPro" id="IPR011043">
    <property type="entry name" value="Gal_Oxase/kelch_b-propeller"/>
</dbReference>
<feature type="domain" description="F-box associated beta-propeller type 3" evidence="1">
    <location>
        <begin position="120"/>
        <end position="320"/>
    </location>
</feature>
<evidence type="ECO:0000313" key="2">
    <source>
        <dbReference type="EMBL" id="KAL0353591.1"/>
    </source>
</evidence>
<dbReference type="PANTHER" id="PTHR31672:SF2">
    <property type="entry name" value="F-BOX DOMAIN-CONTAINING PROTEIN"/>
    <property type="match status" value="1"/>
</dbReference>
<name>A0AAW2PG29_9LAMI</name>